<dbReference type="GO" id="GO:0009867">
    <property type="term" value="P:jasmonic acid mediated signaling pathway"/>
    <property type="evidence" value="ECO:0007669"/>
    <property type="project" value="UniProtKB-ARBA"/>
</dbReference>
<evidence type="ECO:0000256" key="3">
    <source>
        <dbReference type="ARBA" id="ARBA00009993"/>
    </source>
</evidence>
<dbReference type="InterPro" id="IPR039948">
    <property type="entry name" value="ELC1"/>
</dbReference>
<dbReference type="SMART" id="SM00512">
    <property type="entry name" value="Skp1"/>
    <property type="match status" value="1"/>
</dbReference>
<dbReference type="Proteomes" id="UP001210211">
    <property type="component" value="Unassembled WGS sequence"/>
</dbReference>
<dbReference type="Pfam" id="PF03931">
    <property type="entry name" value="Skp1_POZ"/>
    <property type="match status" value="1"/>
</dbReference>
<comment type="pathway">
    <text evidence="2">Protein modification; protein ubiquitination.</text>
</comment>
<dbReference type="CDD" id="cd18321">
    <property type="entry name" value="BTB_POZ_EloC"/>
    <property type="match status" value="1"/>
</dbReference>
<evidence type="ECO:0000256" key="2">
    <source>
        <dbReference type="ARBA" id="ARBA00004906"/>
    </source>
</evidence>
<dbReference type="InterPro" id="IPR011333">
    <property type="entry name" value="SKP1/BTB/POZ_sf"/>
</dbReference>
<keyword evidence="5" id="KW-0539">Nucleus</keyword>
<dbReference type="FunFam" id="3.30.710.10:FF:000035">
    <property type="entry name" value="Elongin C transcription elongation factor"/>
    <property type="match status" value="1"/>
</dbReference>
<evidence type="ECO:0000313" key="7">
    <source>
        <dbReference type="EMBL" id="KAJ3702809.1"/>
    </source>
</evidence>
<evidence type="ECO:0000313" key="8">
    <source>
        <dbReference type="Proteomes" id="UP001210211"/>
    </source>
</evidence>
<comment type="caution">
    <text evidence="7">The sequence shown here is derived from an EMBL/GenBank/DDBJ whole genome shotgun (WGS) entry which is preliminary data.</text>
</comment>
<dbReference type="InterPro" id="IPR016073">
    <property type="entry name" value="Skp1_comp_POZ"/>
</dbReference>
<evidence type="ECO:0000256" key="5">
    <source>
        <dbReference type="ARBA" id="ARBA00023242"/>
    </source>
</evidence>
<name>A0AAD5ZRZ1_9POAL</name>
<dbReference type="Gene3D" id="3.30.710.10">
    <property type="entry name" value="Potassium Channel Kv1.1, Chain A"/>
    <property type="match status" value="1"/>
</dbReference>
<accession>A0AAD5ZRZ1</accession>
<dbReference type="GO" id="GO:0006511">
    <property type="term" value="P:ubiquitin-dependent protein catabolic process"/>
    <property type="evidence" value="ECO:0007669"/>
    <property type="project" value="InterPro"/>
</dbReference>
<evidence type="ECO:0000256" key="1">
    <source>
        <dbReference type="ARBA" id="ARBA00004123"/>
    </source>
</evidence>
<dbReference type="GO" id="GO:0005634">
    <property type="term" value="C:nucleus"/>
    <property type="evidence" value="ECO:0007669"/>
    <property type="project" value="UniProtKB-SubCell"/>
</dbReference>
<evidence type="ECO:0000256" key="4">
    <source>
        <dbReference type="ARBA" id="ARBA00021347"/>
    </source>
</evidence>
<proteinExistence type="inferred from homology"/>
<dbReference type="EMBL" id="JAMRDG010000001">
    <property type="protein sequence ID" value="KAJ3702809.1"/>
    <property type="molecule type" value="Genomic_DNA"/>
</dbReference>
<dbReference type="InterPro" id="IPR001232">
    <property type="entry name" value="SKP1-like"/>
</dbReference>
<organism evidence="7 8">
    <name type="scientific">Rhynchospora tenuis</name>
    <dbReference type="NCBI Taxonomy" id="198213"/>
    <lineage>
        <taxon>Eukaryota</taxon>
        <taxon>Viridiplantae</taxon>
        <taxon>Streptophyta</taxon>
        <taxon>Embryophyta</taxon>
        <taxon>Tracheophyta</taxon>
        <taxon>Spermatophyta</taxon>
        <taxon>Magnoliopsida</taxon>
        <taxon>Liliopsida</taxon>
        <taxon>Poales</taxon>
        <taxon>Cyperaceae</taxon>
        <taxon>Cyperoideae</taxon>
        <taxon>Rhynchosporeae</taxon>
        <taxon>Rhynchospora</taxon>
    </lineage>
</organism>
<gene>
    <name evidence="7" type="ORF">LUZ61_006514</name>
</gene>
<comment type="subcellular location">
    <subcellularLocation>
        <location evidence="1">Nucleus</location>
    </subcellularLocation>
</comment>
<dbReference type="PANTHER" id="PTHR20648">
    <property type="entry name" value="ELONGIN-C"/>
    <property type="match status" value="1"/>
</dbReference>
<dbReference type="SUPFAM" id="SSF54695">
    <property type="entry name" value="POZ domain"/>
    <property type="match status" value="1"/>
</dbReference>
<comment type="similarity">
    <text evidence="3">Belongs to the SKP1 family.</text>
</comment>
<reference evidence="7 8" key="1">
    <citation type="journal article" date="2022" name="Cell">
        <title>Repeat-based holocentromeres influence genome architecture and karyotype evolution.</title>
        <authorList>
            <person name="Hofstatter P.G."/>
            <person name="Thangavel G."/>
            <person name="Lux T."/>
            <person name="Neumann P."/>
            <person name="Vondrak T."/>
            <person name="Novak P."/>
            <person name="Zhang M."/>
            <person name="Costa L."/>
            <person name="Castellani M."/>
            <person name="Scott A."/>
            <person name="Toegelov H."/>
            <person name="Fuchs J."/>
            <person name="Mata-Sucre Y."/>
            <person name="Dias Y."/>
            <person name="Vanzela A.L.L."/>
            <person name="Huettel B."/>
            <person name="Almeida C.C.S."/>
            <person name="Simkova H."/>
            <person name="Souza G."/>
            <person name="Pedrosa-Harand A."/>
            <person name="Macas J."/>
            <person name="Mayer K.F.X."/>
            <person name="Houben A."/>
            <person name="Marques A."/>
        </authorList>
    </citation>
    <scope>NUCLEOTIDE SEQUENCE [LARGE SCALE GENOMIC DNA]</scope>
    <source>
        <strain evidence="7">RhyTen1mFocal</strain>
    </source>
</reference>
<protein>
    <recommendedName>
        <fullName evidence="4">Elongin-C</fullName>
    </recommendedName>
</protein>
<evidence type="ECO:0000259" key="6">
    <source>
        <dbReference type="Pfam" id="PF03931"/>
    </source>
</evidence>
<sequence length="94" mass="10684">MTPQETVKLVSADGLEFVVPRNAAMISKTIQGMLSSPVTQQEELHFPEIRGVILKKVCEYFSWALRYSRGEESEFPIEPEIALELMMAAYFLDT</sequence>
<dbReference type="AlphaFoldDB" id="A0AAD5ZRZ1"/>
<feature type="domain" description="SKP1 component POZ" evidence="6">
    <location>
        <begin position="6"/>
        <end position="61"/>
    </location>
</feature>
<keyword evidence="8" id="KW-1185">Reference proteome</keyword>